<comment type="caution">
    <text evidence="1">The sequence shown here is derived from an EMBL/GenBank/DDBJ whole genome shotgun (WGS) entry which is preliminary data.</text>
</comment>
<gene>
    <name evidence="1" type="ORF">J2S45_000261</name>
</gene>
<proteinExistence type="predicted"/>
<dbReference type="Gene3D" id="3.40.960.10">
    <property type="entry name" value="VSR Endonuclease"/>
    <property type="match status" value="1"/>
</dbReference>
<dbReference type="EMBL" id="JAUSQL010000001">
    <property type="protein sequence ID" value="MDP9831582.1"/>
    <property type="molecule type" value="Genomic_DNA"/>
</dbReference>
<dbReference type="SUPFAM" id="SSF52980">
    <property type="entry name" value="Restriction endonuclease-like"/>
    <property type="match status" value="1"/>
</dbReference>
<name>A0ABT9PFU8_9ACTO</name>
<protein>
    <submittedName>
        <fullName evidence="1">Very-short-patch-repair endonuclease</fullName>
    </submittedName>
</protein>
<dbReference type="Proteomes" id="UP001230145">
    <property type="component" value="Unassembled WGS sequence"/>
</dbReference>
<keyword evidence="1" id="KW-0378">Hydrolase</keyword>
<evidence type="ECO:0000313" key="2">
    <source>
        <dbReference type="Proteomes" id="UP001230145"/>
    </source>
</evidence>
<dbReference type="InterPro" id="IPR011335">
    <property type="entry name" value="Restrct_endonuc-II-like"/>
</dbReference>
<dbReference type="GO" id="GO:0004519">
    <property type="term" value="F:endonuclease activity"/>
    <property type="evidence" value="ECO:0007669"/>
    <property type="project" value="UniProtKB-KW"/>
</dbReference>
<organism evidence="1 2">
    <name type="scientific">Trueperella abortisuis</name>
    <dbReference type="NCBI Taxonomy" id="445930"/>
    <lineage>
        <taxon>Bacteria</taxon>
        <taxon>Bacillati</taxon>
        <taxon>Actinomycetota</taxon>
        <taxon>Actinomycetes</taxon>
        <taxon>Actinomycetales</taxon>
        <taxon>Actinomycetaceae</taxon>
        <taxon>Trueperella</taxon>
    </lineage>
</organism>
<accession>A0ABT9PFU8</accession>
<evidence type="ECO:0000313" key="1">
    <source>
        <dbReference type="EMBL" id="MDP9831582.1"/>
    </source>
</evidence>
<sequence>MHGIWVPPESTPTIHLVANNGESAAKIKQEISRFSRGRASANVHRVSGSKRQLVADVEDAVEQVARFHDGESALVVMESALNLGLMSMSGIQAILERVPASRARKLNGVQFGSQSGSETRVAHFMRKRGVRVVQQFSPVRGRYADMLVGNSWLLECDSVAHHMSRMEFESDRERDLLFRSLGYEVTRLSYHQIWYDWENTQDALAAILKQRRYLRPPHGR</sequence>
<keyword evidence="2" id="KW-1185">Reference proteome</keyword>
<keyword evidence="1" id="KW-0255">Endonuclease</keyword>
<dbReference type="RefSeq" id="WP_307634283.1">
    <property type="nucleotide sequence ID" value="NZ_CP133407.1"/>
</dbReference>
<reference evidence="1 2" key="1">
    <citation type="submission" date="2023-07" db="EMBL/GenBank/DDBJ databases">
        <title>Sequencing the genomes of 1000 actinobacteria strains.</title>
        <authorList>
            <person name="Klenk H.-P."/>
        </authorList>
    </citation>
    <scope>NUCLEOTIDE SEQUENCE [LARGE SCALE GENOMIC DNA]</scope>
    <source>
        <strain evidence="1 2">DSM 19515</strain>
    </source>
</reference>
<keyword evidence="1" id="KW-0540">Nuclease</keyword>